<organism evidence="8 9">
    <name type="scientific">Candidatus Desantisbacteria bacterium CG_4_10_14_0_8_um_filter_48_22</name>
    <dbReference type="NCBI Taxonomy" id="1974543"/>
    <lineage>
        <taxon>Bacteria</taxon>
        <taxon>Candidatus Desantisiibacteriota</taxon>
    </lineage>
</organism>
<dbReference type="Pfam" id="PF04055">
    <property type="entry name" value="Radical_SAM"/>
    <property type="match status" value="1"/>
</dbReference>
<keyword evidence="3" id="KW-0479">Metal-binding</keyword>
<dbReference type="InterPro" id="IPR058240">
    <property type="entry name" value="rSAM_sf"/>
</dbReference>
<evidence type="ECO:0000313" key="8">
    <source>
        <dbReference type="EMBL" id="PIZ16340.1"/>
    </source>
</evidence>
<dbReference type="EMBL" id="PFMR01000193">
    <property type="protein sequence ID" value="PIZ16340.1"/>
    <property type="molecule type" value="Genomic_DNA"/>
</dbReference>
<dbReference type="PANTHER" id="PTHR43409:SF15">
    <property type="entry name" value="PUTATIVE-RELATED"/>
    <property type="match status" value="1"/>
</dbReference>
<proteinExistence type="predicted"/>
<dbReference type="Gene3D" id="3.40.50.280">
    <property type="entry name" value="Cobalamin-binding domain"/>
    <property type="match status" value="1"/>
</dbReference>
<evidence type="ECO:0000256" key="3">
    <source>
        <dbReference type="ARBA" id="ARBA00022723"/>
    </source>
</evidence>
<dbReference type="PROSITE" id="PS51918">
    <property type="entry name" value="RADICAL_SAM"/>
    <property type="match status" value="1"/>
</dbReference>
<sequence>MNVLLINPWIYDFAAFDLWAKPLGLLYIADALRKAGCKVSLIDCLDRKHPGLDFRKDEDFGCGQYYREEIEKPLALRHIPRKYKRYGIPVRLFENELEGKDPDIVLVSSGMTYWYPGAFKAIEVLKRKFRGVPVLLGGVYATICEEHARKYSGAEVFPGGDIFKIAEKVFKLAGKDFNLSPKGSLRDNLSAPVSAGARPRPDGYRGGQSLTPAYDLYPEPEYAAIRTSWGCPFRCTYCAAGLLAKNFSQREPLSVANEIEFFFKKGIKDFAFYDDALLFNAGNHIAVILKELLKRKINCGLHTPNGLHARYVSEGIAELMRRADFIQPRLSLETSSEKRQKETGAKVTNKEFEKAVKDLYGAGYKQGETGAYVMMGMPGQDLDEVRDSIIFASDLGVKVFLSEYSPIPGTRDWQDNKFEFNDPLLHNNSIFPLYGVKDWGKLQQLKDLARDLNKK</sequence>
<dbReference type="SUPFAM" id="SSF52242">
    <property type="entry name" value="Cobalamin (vitamin B12)-binding domain"/>
    <property type="match status" value="1"/>
</dbReference>
<dbReference type="Proteomes" id="UP000229307">
    <property type="component" value="Unassembled WGS sequence"/>
</dbReference>
<protein>
    <submittedName>
        <fullName evidence="8">Radical SAM protein</fullName>
    </submittedName>
</protein>
<feature type="domain" description="B12-binding" evidence="6">
    <location>
        <begin position="7"/>
        <end position="183"/>
    </location>
</feature>
<keyword evidence="5" id="KW-0411">Iron-sulfur</keyword>
<gene>
    <name evidence="8" type="ORF">COY52_07265</name>
</gene>
<dbReference type="InterPro" id="IPR051198">
    <property type="entry name" value="BchE-like"/>
</dbReference>
<name>A0A2M7SA09_9BACT</name>
<evidence type="ECO:0000256" key="5">
    <source>
        <dbReference type="ARBA" id="ARBA00023014"/>
    </source>
</evidence>
<feature type="domain" description="Radical SAM core" evidence="7">
    <location>
        <begin position="217"/>
        <end position="455"/>
    </location>
</feature>
<dbReference type="GO" id="GO:0051536">
    <property type="term" value="F:iron-sulfur cluster binding"/>
    <property type="evidence" value="ECO:0007669"/>
    <property type="project" value="UniProtKB-KW"/>
</dbReference>
<dbReference type="Gene3D" id="3.80.30.20">
    <property type="entry name" value="tm_1862 like domain"/>
    <property type="match status" value="1"/>
</dbReference>
<dbReference type="CDD" id="cd01335">
    <property type="entry name" value="Radical_SAM"/>
    <property type="match status" value="1"/>
</dbReference>
<dbReference type="PANTHER" id="PTHR43409">
    <property type="entry name" value="ANAEROBIC MAGNESIUM-PROTOPORPHYRIN IX MONOMETHYL ESTER CYCLASE-RELATED"/>
    <property type="match status" value="1"/>
</dbReference>
<dbReference type="AlphaFoldDB" id="A0A2M7SA09"/>
<reference evidence="9" key="1">
    <citation type="submission" date="2017-09" db="EMBL/GenBank/DDBJ databases">
        <title>Depth-based differentiation of microbial function through sediment-hosted aquifers and enrichment of novel symbionts in the deep terrestrial subsurface.</title>
        <authorList>
            <person name="Probst A.J."/>
            <person name="Ladd B."/>
            <person name="Jarett J.K."/>
            <person name="Geller-Mcgrath D.E."/>
            <person name="Sieber C.M.K."/>
            <person name="Emerson J.B."/>
            <person name="Anantharaman K."/>
            <person name="Thomas B.C."/>
            <person name="Malmstrom R."/>
            <person name="Stieglmeier M."/>
            <person name="Klingl A."/>
            <person name="Woyke T."/>
            <person name="Ryan C.M."/>
            <person name="Banfield J.F."/>
        </authorList>
    </citation>
    <scope>NUCLEOTIDE SEQUENCE [LARGE SCALE GENOMIC DNA]</scope>
</reference>
<dbReference type="GO" id="GO:0005829">
    <property type="term" value="C:cytosol"/>
    <property type="evidence" value="ECO:0007669"/>
    <property type="project" value="TreeGrafter"/>
</dbReference>
<evidence type="ECO:0000259" key="7">
    <source>
        <dbReference type="PROSITE" id="PS51918"/>
    </source>
</evidence>
<comment type="cofactor">
    <cofactor evidence="1">
        <name>[4Fe-4S] cluster</name>
        <dbReference type="ChEBI" id="CHEBI:49883"/>
    </cofactor>
</comment>
<dbReference type="GO" id="GO:0046872">
    <property type="term" value="F:metal ion binding"/>
    <property type="evidence" value="ECO:0007669"/>
    <property type="project" value="UniProtKB-KW"/>
</dbReference>
<evidence type="ECO:0000259" key="6">
    <source>
        <dbReference type="PROSITE" id="PS51332"/>
    </source>
</evidence>
<dbReference type="InterPro" id="IPR023404">
    <property type="entry name" value="rSAM_horseshoe"/>
</dbReference>
<dbReference type="GO" id="GO:0003824">
    <property type="term" value="F:catalytic activity"/>
    <property type="evidence" value="ECO:0007669"/>
    <property type="project" value="InterPro"/>
</dbReference>
<dbReference type="InterPro" id="IPR006158">
    <property type="entry name" value="Cobalamin-bd"/>
</dbReference>
<dbReference type="InterPro" id="IPR036724">
    <property type="entry name" value="Cobalamin-bd_sf"/>
</dbReference>
<dbReference type="SUPFAM" id="SSF102114">
    <property type="entry name" value="Radical SAM enzymes"/>
    <property type="match status" value="1"/>
</dbReference>
<dbReference type="SFLD" id="SFLDG01082">
    <property type="entry name" value="B12-binding_domain_containing"/>
    <property type="match status" value="1"/>
</dbReference>
<dbReference type="SMART" id="SM00729">
    <property type="entry name" value="Elp3"/>
    <property type="match status" value="1"/>
</dbReference>
<comment type="caution">
    <text evidence="8">The sequence shown here is derived from an EMBL/GenBank/DDBJ whole genome shotgun (WGS) entry which is preliminary data.</text>
</comment>
<dbReference type="SFLD" id="SFLDS00029">
    <property type="entry name" value="Radical_SAM"/>
    <property type="match status" value="1"/>
</dbReference>
<accession>A0A2M7SA09</accession>
<dbReference type="GO" id="GO:0031419">
    <property type="term" value="F:cobalamin binding"/>
    <property type="evidence" value="ECO:0007669"/>
    <property type="project" value="InterPro"/>
</dbReference>
<evidence type="ECO:0000313" key="9">
    <source>
        <dbReference type="Proteomes" id="UP000229307"/>
    </source>
</evidence>
<evidence type="ECO:0000256" key="4">
    <source>
        <dbReference type="ARBA" id="ARBA00023004"/>
    </source>
</evidence>
<evidence type="ECO:0000256" key="1">
    <source>
        <dbReference type="ARBA" id="ARBA00001966"/>
    </source>
</evidence>
<keyword evidence="2" id="KW-0949">S-adenosyl-L-methionine</keyword>
<evidence type="ECO:0000256" key="2">
    <source>
        <dbReference type="ARBA" id="ARBA00022691"/>
    </source>
</evidence>
<dbReference type="PROSITE" id="PS51332">
    <property type="entry name" value="B12_BINDING"/>
    <property type="match status" value="1"/>
</dbReference>
<dbReference type="InterPro" id="IPR007197">
    <property type="entry name" value="rSAM"/>
</dbReference>
<dbReference type="InterPro" id="IPR006638">
    <property type="entry name" value="Elp3/MiaA/NifB-like_rSAM"/>
</dbReference>
<keyword evidence="4" id="KW-0408">Iron</keyword>